<feature type="domain" description="Peptidase M14" evidence="4">
    <location>
        <begin position="47"/>
        <end position="358"/>
    </location>
</feature>
<accession>A0A062XRK2</accession>
<dbReference type="Proteomes" id="UP000027284">
    <property type="component" value="Unassembled WGS sequence"/>
</dbReference>
<dbReference type="SUPFAM" id="SSF53187">
    <property type="entry name" value="Zn-dependent exopeptidases"/>
    <property type="match status" value="1"/>
</dbReference>
<keyword evidence="6" id="KW-1185">Reference proteome</keyword>
<evidence type="ECO:0000256" key="3">
    <source>
        <dbReference type="SAM" id="SignalP"/>
    </source>
</evidence>
<organism evidence="5 6">
    <name type="scientific">Thermoanaerobaculum aquaticum</name>
    <dbReference type="NCBI Taxonomy" id="1312852"/>
    <lineage>
        <taxon>Bacteria</taxon>
        <taxon>Pseudomonadati</taxon>
        <taxon>Acidobacteriota</taxon>
        <taxon>Thermoanaerobaculia</taxon>
        <taxon>Thermoanaerobaculales</taxon>
        <taxon>Thermoanaerobaculaceae</taxon>
        <taxon>Thermoanaerobaculum</taxon>
    </lineage>
</organism>
<dbReference type="PROSITE" id="PS52035">
    <property type="entry name" value="PEPTIDASE_M14"/>
    <property type="match status" value="1"/>
</dbReference>
<dbReference type="GO" id="GO:0004181">
    <property type="term" value="F:metallocarboxypeptidase activity"/>
    <property type="evidence" value="ECO:0007669"/>
    <property type="project" value="InterPro"/>
</dbReference>
<reference evidence="5 6" key="1">
    <citation type="submission" date="2014-04" db="EMBL/GenBank/DDBJ databases">
        <title>The Genome Sequence of Thermoanaerobaculum aquaticum MP-01, The First Cultivated Group 23 Acidobacterium.</title>
        <authorList>
            <person name="Stamps B.W."/>
            <person name="Losey N.A."/>
            <person name="Lawson P.A."/>
            <person name="Stevenson B.S."/>
        </authorList>
    </citation>
    <scope>NUCLEOTIDE SEQUENCE [LARGE SCALE GENOMIC DNA]</scope>
    <source>
        <strain evidence="5 6">MP-01</strain>
    </source>
</reference>
<dbReference type="Pfam" id="PF00246">
    <property type="entry name" value="Peptidase_M14"/>
    <property type="match status" value="1"/>
</dbReference>
<dbReference type="OrthoDB" id="9758209at2"/>
<evidence type="ECO:0000313" key="5">
    <source>
        <dbReference type="EMBL" id="KDA53433.1"/>
    </source>
</evidence>
<comment type="caution">
    <text evidence="1">Lacks conserved residue(s) required for the propagation of feature annotation.</text>
</comment>
<dbReference type="GO" id="GO:0008270">
    <property type="term" value="F:zinc ion binding"/>
    <property type="evidence" value="ECO:0007669"/>
    <property type="project" value="InterPro"/>
</dbReference>
<evidence type="ECO:0000259" key="4">
    <source>
        <dbReference type="PROSITE" id="PS52035"/>
    </source>
</evidence>
<evidence type="ECO:0000256" key="1">
    <source>
        <dbReference type="PROSITE-ProRule" id="PRU01379"/>
    </source>
</evidence>
<dbReference type="Gene3D" id="3.40.630.10">
    <property type="entry name" value="Zn peptidases"/>
    <property type="match status" value="1"/>
</dbReference>
<dbReference type="SMART" id="SM00631">
    <property type="entry name" value="Zn_pept"/>
    <property type="match status" value="1"/>
</dbReference>
<name>A0A062XRK2_9BACT</name>
<feature type="region of interest" description="Disordered" evidence="2">
    <location>
        <begin position="718"/>
        <end position="753"/>
    </location>
</feature>
<protein>
    <recommendedName>
        <fullName evidence="4">Peptidase M14 domain-containing protein</fullName>
    </recommendedName>
</protein>
<proteinExistence type="inferred from homology"/>
<dbReference type="RefSeq" id="WP_053335135.1">
    <property type="nucleotide sequence ID" value="NZ_JMFG01000022.1"/>
</dbReference>
<comment type="similarity">
    <text evidence="1">Belongs to the peptidase M14 family.</text>
</comment>
<evidence type="ECO:0000313" key="6">
    <source>
        <dbReference type="Proteomes" id="UP000027284"/>
    </source>
</evidence>
<sequence>MKVRFFTAFLGLWAAVAMASSLEVLPPAGLDPAVPTIKQVLGYDWGEEISDPLQIERYAEALAQAAPDRVKLIPYATSFEGRKLLLLVVGKPENVSRVEEVAAKLRSLADPRLKTAGDKSLPADLPLVVWLVGSVHGDEASGGEAALALAYYLTAVRSPEVQRLLDEVLVVLDPMQNPDGRARFVASTRQARGLVPDENPASAEHVQPWPGGRFSHYLFDLNRDWFALTHPETQGRVARMLWLPPQVVVDLHEMGAEQGYFFPPPADPHNPLVSPEQGKLWELLGGRLAAAFDEAGIRFWTRETFDAFYPGYGESWPFFGGACGATFEQASTRGMAVRLRSGEVLRYRDAVAHHLLAAFVTVKTAAEHKKAFWNGFFTYRQRAVEEGKGLAYVWEASKEGAEELARLLARQGLEVFRPGSGPWAGSYVLPLSQPLGRLARVLLSEEVPLPKDFVDLQVKREAKRLPDEIYDVTAWSLPLLWNLPVREEKVNVGDGWTQVNPEAPLPYGVEGQGKVAFLLPWEGLSSARAVVRLLAQNIKAGVAEKAFIIAGKPYLAGTVVVRRQGNPEKLREILEGVARETGVRFFGTDTSMADSGIDLGSNRVHALVAPRVALLWDAPTSPTAAGHLRYALEQQLGLSVTPVRVSSLPSADLSQFSVIVLPDGFSAAAYARVLPPEAVDRLKYWVNEGGVLIAEGEAAAFLTGEKVGLLASTLEKRGGAAKDKEKTASGNAPAGQEAPTDYEKLVQPEEEQPPQVPGAILAVTLDTQHLLAAGFPDGKVHALVNSRRIFTPLKLNKGTNVGVYAAEGELVASGFLFPESKKQLPHKGYLMVQRHSKGMVVAFAEPPAFRGMSRATTLLLANAVLFGPALVP</sequence>
<keyword evidence="3" id="KW-0732">Signal</keyword>
<comment type="caution">
    <text evidence="5">The sequence shown here is derived from an EMBL/GenBank/DDBJ whole genome shotgun (WGS) entry which is preliminary data.</text>
</comment>
<dbReference type="InterPro" id="IPR000834">
    <property type="entry name" value="Peptidase_M14"/>
</dbReference>
<dbReference type="GO" id="GO:0006508">
    <property type="term" value="P:proteolysis"/>
    <property type="evidence" value="ECO:0007669"/>
    <property type="project" value="InterPro"/>
</dbReference>
<feature type="compositionally biased region" description="Basic and acidic residues" evidence="2">
    <location>
        <begin position="718"/>
        <end position="727"/>
    </location>
</feature>
<evidence type="ECO:0000256" key="2">
    <source>
        <dbReference type="SAM" id="MobiDB-lite"/>
    </source>
</evidence>
<dbReference type="Gene3D" id="3.40.50.880">
    <property type="match status" value="1"/>
</dbReference>
<dbReference type="AlphaFoldDB" id="A0A062XRK2"/>
<feature type="chain" id="PRO_5001616355" description="Peptidase M14 domain-containing protein" evidence="3">
    <location>
        <begin position="20"/>
        <end position="872"/>
    </location>
</feature>
<feature type="signal peptide" evidence="3">
    <location>
        <begin position="1"/>
        <end position="19"/>
    </location>
</feature>
<dbReference type="EMBL" id="JMFG01000022">
    <property type="protein sequence ID" value="KDA53433.1"/>
    <property type="molecule type" value="Genomic_DNA"/>
</dbReference>
<dbReference type="CDD" id="cd03143">
    <property type="entry name" value="A4_beta-galactosidase_middle_domain"/>
    <property type="match status" value="1"/>
</dbReference>
<dbReference type="InterPro" id="IPR029062">
    <property type="entry name" value="Class_I_gatase-like"/>
</dbReference>
<dbReference type="STRING" id="1312852.EG19_05785"/>
<gene>
    <name evidence="5" type="ORF">EG19_05785</name>
</gene>
<dbReference type="SUPFAM" id="SSF52317">
    <property type="entry name" value="Class I glutamine amidotransferase-like"/>
    <property type="match status" value="1"/>
</dbReference>